<name>A0A7R9LD42_9ACAR</name>
<dbReference type="GO" id="GO:0008241">
    <property type="term" value="F:peptidyl-dipeptidase activity"/>
    <property type="evidence" value="ECO:0007669"/>
    <property type="project" value="InterPro"/>
</dbReference>
<keyword evidence="13" id="KW-0121">Carboxypeptidase</keyword>
<dbReference type="PANTHER" id="PTHR10514">
    <property type="entry name" value="ANGIOTENSIN-CONVERTING ENZYME"/>
    <property type="match status" value="1"/>
</dbReference>
<dbReference type="Gene3D" id="1.10.1370.30">
    <property type="match status" value="4"/>
</dbReference>
<feature type="active site" description="Proton acceptor 2" evidence="7">
    <location>
        <position position="984"/>
    </location>
</feature>
<dbReference type="OrthoDB" id="10029630at2759"/>
<evidence type="ECO:0000256" key="8">
    <source>
        <dbReference type="PIRSR" id="PIRSR601548-2"/>
    </source>
</evidence>
<feature type="active site" description="Proton acceptor 1" evidence="5">
    <location>
        <position position="984"/>
    </location>
</feature>
<evidence type="ECO:0000256" key="2">
    <source>
        <dbReference type="ARBA" id="ARBA00022729"/>
    </source>
</evidence>
<accession>A0A7R9LD42</accession>
<feature type="binding site" evidence="9">
    <location>
        <position position="983"/>
    </location>
    <ligand>
        <name>Zn(2+)</name>
        <dbReference type="ChEBI" id="CHEBI:29105"/>
        <label>1</label>
        <note>catalytic</note>
    </ligand>
</feature>
<dbReference type="GO" id="GO:0005886">
    <property type="term" value="C:plasma membrane"/>
    <property type="evidence" value="ECO:0007669"/>
    <property type="project" value="TreeGrafter"/>
</dbReference>
<dbReference type="EMBL" id="OC915077">
    <property type="protein sequence ID" value="CAD7638515.1"/>
    <property type="molecule type" value="Genomic_DNA"/>
</dbReference>
<dbReference type="InterPro" id="IPR001548">
    <property type="entry name" value="Peptidase_M2"/>
</dbReference>
<keyword evidence="13" id="KW-0482">Metalloprotease</keyword>
<feature type="active site" description="Proton donor 1" evidence="5">
    <location>
        <position position="1115"/>
    </location>
</feature>
<keyword evidence="2 15" id="KW-0732">Signal</keyword>
<comment type="similarity">
    <text evidence="1 12 13">Belongs to the peptidase M2 family.</text>
</comment>
<feature type="active site" description="Proton donor 2" evidence="7">
    <location>
        <position position="1115"/>
    </location>
</feature>
<dbReference type="SUPFAM" id="SSF55486">
    <property type="entry name" value="Metalloproteases ('zincins'), catalytic domain"/>
    <property type="match status" value="3"/>
</dbReference>
<sequence length="1939" mass="223996">MKISIYLLVISIIYLRIECKTVPKDDDLITDEEEGKQYLLDANEKLRVEMNKHSTAEWNYATDINDQTSAERDTVTEAFNAFQKQASIDTKKYDWSGFEEQYKRQFEKMAVIGTSALEGDDEKNYIKVTGNMETTYSTAKVCVSGKCDLELDPDLDKIMAESKDPTELEEAWVNWRDASGKKMRNDFIEYYTLGNKAATLNKLPDKEFKTLDDLWLFSWETPDIKQQTQELMDQLKPFYVKLHAYVRKHLKAAYPDVMPADGTIPAHLLGNMWAQSWSNTMNTVPGVDPYPDVTTIDVTSCRLMALYPHTYWQYTAKRMFDLSDKFFGDLGLDKMTQTFWDKSVIEKPADKQMVCHASAWDFTAASGDDFRIKQCTNINMEDLITIHHEMGHVEYYMQYKTLPVVYREGANPGFHEAIGDLLALSVSTPAHLKKIGLLTLDGSVDMEKINIKYQLKMALDKLAFLPFGFIMDKYRWDVFSGTTSSANLNKHWWELRGEYQGVSPPVKRSENDFDPGAKYHVPASVEYIRYFVSHILQFQFHKTLCGFSQKAVPLHECDIDADKEAGAKLKDMLAVGSLVKWPDILKQMTGTDKMDINPLLEYFKPLQDFLDKELEGVETGWTFDVDNHFLITDETQGKTYLTEVDSKLRQQMETNTEAQWAYAVDINENTAAARDKATEVFNAFQKQQSLDTKKYDWSEFDPFVKRQFEKLAVIGTSALEGEDETNYLKATGNMETTYSTARVCVKGKCDLELDPDLGKIMADSKDPTELEEAWVNWRDASGKKMRNDFIEYYTLGNKAATLNKLPDKSFKTLDELWLFPWETPDIKQQTEDLWQKLKPFYEKLHAYVRKQLKAKYPDIMPKDGTIPAHLLGNMWAQQWSNIMNTVPDVDPYPDIVTIDVTEELVKQEYDAKKMFDLSDKFFGDLGLDKMTPSFWDKSVIKKIPNVEMVCHASAWDFYATAGDDFRIKQCTNINMEDLITIHHEMGHIEYFMQYKTQPVIYRDGANAGFHEAIGDLLALSVSTPAHLKKIGLLTLDGSVDMEKINIKYQLKMALDKLAFLPFGFIMDKYRWDVFSGTTSSANMNKHWWELRGAYQGLSPPVKRSENDFDPGAKYHIPASVEYIRYFVSHLLQFQFHKALCAFSQKAVALHECDIDGDTAAGAKLKEMLVLGSSKPWPEQLELLTGSKNMEVDSLLEYFKPLQTFLDQQLVGEQLGWTFNVDDYFDNNPITSAPTTPSTPPTTSSPTFPTTDDAKHAITSMSLIFINTTITNEGLIRNEKEVMAYLADVDAKYLIWNNKKSKVKMIKEFSAWNKELAIELKKYDWTHFTPYNRRQFEKMACINNTKTKEGLIRDEKEGTAYLADVDAKLVAWNNKVFEVNWAHDSDINEMNLEAKVKLTKELNAFQKQQSIETKRYDWTHFIPYNRRQFEKLAVIGTSALNSADEKRFIKATNNMEKIYSTAKVCVSGNCMLELDPDLTKIMSESKNYNELRQTWVNWRDVTGKKMRRDFISYYNLGNKAAKLNELPNMKFETLDDLWLFSWETPDIKNQTENLLLEMMPFYAKLHAYVRKHLRKAYPGKMPKDKTIPAHILGNMWAQQWDNIMNTVPGVDPYPDVQTIDVTKELVKQNYTAKRMFELSDKFFSELGLMKVTDTFWKKSITEKAKDKEMINMNDLIVIHHEMGHIQYYMQYSSQPAVYREGANPGFHEAIGDLLALSVSTPKHLQKIKLLKIDNSVDMKKITIKYQLKMALEKIMILPWAFLMDKYRWDVFSGKTAPAHLNKHWWELRGKYQGISPPVKRSEKDFDAGAKYHTAAGIEYIRYFVADILQFQFHKALCSFSQKDVPLHECDIDGDKAAGNLLKFGSSELWPKQLKFFTRTERMNVQPMIEYFKPLIEFLDKNLEGEEPDWEFNVDDHVNSPVVFYNSLGVIKKRKHAHLVH</sequence>
<evidence type="ECO:0000256" key="11">
    <source>
        <dbReference type="PIRSR" id="PIRSR601548-8"/>
    </source>
</evidence>
<proteinExistence type="inferred from homology"/>
<feature type="chain" id="PRO_5035591909" description="Angiotensin-converting enzyme" evidence="15">
    <location>
        <begin position="20"/>
        <end position="1939"/>
    </location>
</feature>
<organism evidence="16">
    <name type="scientific">Oppiella nova</name>
    <dbReference type="NCBI Taxonomy" id="334625"/>
    <lineage>
        <taxon>Eukaryota</taxon>
        <taxon>Metazoa</taxon>
        <taxon>Ecdysozoa</taxon>
        <taxon>Arthropoda</taxon>
        <taxon>Chelicerata</taxon>
        <taxon>Arachnida</taxon>
        <taxon>Acari</taxon>
        <taxon>Acariformes</taxon>
        <taxon>Sarcoptiformes</taxon>
        <taxon>Oribatida</taxon>
        <taxon>Brachypylina</taxon>
        <taxon>Oppioidea</taxon>
        <taxon>Oppiidae</taxon>
        <taxon>Oppiella</taxon>
    </lineage>
</organism>
<dbReference type="GO" id="GO:0046872">
    <property type="term" value="F:metal ion binding"/>
    <property type="evidence" value="ECO:0007669"/>
    <property type="project" value="UniProtKB-KW"/>
</dbReference>
<dbReference type="GO" id="GO:0004180">
    <property type="term" value="F:carboxypeptidase activity"/>
    <property type="evidence" value="ECO:0007669"/>
    <property type="project" value="UniProtKB-KW"/>
</dbReference>
<dbReference type="Proteomes" id="UP000728032">
    <property type="component" value="Unassembled WGS sequence"/>
</dbReference>
<evidence type="ECO:0000256" key="3">
    <source>
        <dbReference type="ARBA" id="ARBA00023157"/>
    </source>
</evidence>
<evidence type="ECO:0000256" key="13">
    <source>
        <dbReference type="RuleBase" id="RU361144"/>
    </source>
</evidence>
<feature type="binding site" evidence="11">
    <location>
        <position position="987"/>
    </location>
    <ligand>
        <name>Zn(2+)</name>
        <dbReference type="ChEBI" id="CHEBI:29105"/>
        <label>2</label>
        <note>catalytic</note>
    </ligand>
</feature>
<feature type="active site" description="Proton donor 1" evidence="7">
    <location>
        <position position="520"/>
    </location>
</feature>
<feature type="region of interest" description="Disordered" evidence="14">
    <location>
        <begin position="1229"/>
        <end position="1250"/>
    </location>
</feature>
<keyword evidence="9 13" id="KW-0479">Metal-binding</keyword>
<evidence type="ECO:0000256" key="7">
    <source>
        <dbReference type="PIRSR" id="PIRSR601548-11"/>
    </source>
</evidence>
<evidence type="ECO:0000313" key="16">
    <source>
        <dbReference type="EMBL" id="CAD7638515.1"/>
    </source>
</evidence>
<keyword evidence="13" id="KW-0645">Protease</keyword>
<dbReference type="GO" id="GO:0008237">
    <property type="term" value="F:metallopeptidase activity"/>
    <property type="evidence" value="ECO:0007669"/>
    <property type="project" value="UniProtKB-KW"/>
</dbReference>
<feature type="binding site" evidence="11">
    <location>
        <position position="983"/>
    </location>
    <ligand>
        <name>Zn(2+)</name>
        <dbReference type="ChEBI" id="CHEBI:29105"/>
        <label>2</label>
        <note>catalytic</note>
    </ligand>
</feature>
<feature type="binding site" evidence="11">
    <location>
        <position position="1011"/>
    </location>
    <ligand>
        <name>Zn(2+)</name>
        <dbReference type="ChEBI" id="CHEBI:29105"/>
        <label>2</label>
        <note>catalytic</note>
    </ligand>
</feature>
<dbReference type="CDD" id="cd06461">
    <property type="entry name" value="M2_ACE"/>
    <property type="match status" value="3"/>
</dbReference>
<dbReference type="EC" id="3.4.-.-" evidence="13"/>
<keyword evidence="4 6" id="KW-0325">Glycoprotein</keyword>
<evidence type="ECO:0000256" key="4">
    <source>
        <dbReference type="ARBA" id="ARBA00023180"/>
    </source>
</evidence>
<keyword evidence="17" id="KW-1185">Reference proteome</keyword>
<evidence type="ECO:0000256" key="12">
    <source>
        <dbReference type="PROSITE-ProRule" id="PRU01355"/>
    </source>
</evidence>
<feature type="disulfide bond" evidence="10">
    <location>
        <begin position="1140"/>
        <end position="1152"/>
    </location>
</feature>
<feature type="binding site" evidence="9">
    <location>
        <position position="1011"/>
    </location>
    <ligand>
        <name>Zn(2+)</name>
        <dbReference type="ChEBI" id="CHEBI:29105"/>
        <label>1</label>
        <note>catalytic</note>
    </ligand>
</feature>
<keyword evidence="13" id="KW-0378">Hydrolase</keyword>
<evidence type="ECO:0000256" key="6">
    <source>
        <dbReference type="PIRSR" id="PIRSR601548-10"/>
    </source>
</evidence>
<dbReference type="EMBL" id="CAJPVJ010000252">
    <property type="protein sequence ID" value="CAG2161839.1"/>
    <property type="molecule type" value="Genomic_DNA"/>
</dbReference>
<feature type="active site" description="Proton acceptor 1" evidence="7">
    <location>
        <position position="389"/>
    </location>
</feature>
<feature type="disulfide bond" evidence="10">
    <location>
        <begin position="950"/>
        <end position="970"/>
    </location>
</feature>
<dbReference type="PANTHER" id="PTHR10514:SF27">
    <property type="entry name" value="ANGIOTENSIN-CONVERTING ENZYME"/>
    <property type="match status" value="1"/>
</dbReference>
<gene>
    <name evidence="16" type="ORF">ONB1V03_LOCUS1440</name>
</gene>
<evidence type="ECO:0000256" key="15">
    <source>
        <dbReference type="SAM" id="SignalP"/>
    </source>
</evidence>
<feature type="binding site" evidence="9">
    <location>
        <position position="987"/>
    </location>
    <ligand>
        <name>Zn(2+)</name>
        <dbReference type="ChEBI" id="CHEBI:29105"/>
        <label>1</label>
        <note>catalytic</note>
    </ligand>
</feature>
<keyword evidence="9 13" id="KW-0862">Zinc</keyword>
<keyword evidence="3 10" id="KW-1015">Disulfide bond</keyword>
<reference evidence="16" key="1">
    <citation type="submission" date="2020-11" db="EMBL/GenBank/DDBJ databases">
        <authorList>
            <person name="Tran Van P."/>
        </authorList>
    </citation>
    <scope>NUCLEOTIDE SEQUENCE</scope>
</reference>
<feature type="signal peptide" evidence="15">
    <location>
        <begin position="1"/>
        <end position="19"/>
    </location>
</feature>
<evidence type="ECO:0000256" key="5">
    <source>
        <dbReference type="PIRSR" id="PIRSR601548-1"/>
    </source>
</evidence>
<feature type="glycosylation site" description="N-linked (GlcNAc...) (complex) asparagine" evidence="6">
    <location>
        <position position="682"/>
    </location>
</feature>
<feature type="binding site" evidence="8">
    <location>
        <position position="1124"/>
    </location>
    <ligand>
        <name>chloride</name>
        <dbReference type="ChEBI" id="CHEBI:17996"/>
        <label>1</label>
    </ligand>
</feature>
<dbReference type="PROSITE" id="PS52011">
    <property type="entry name" value="PEPTIDASE_M2"/>
    <property type="match status" value="3"/>
</dbReference>
<dbReference type="Pfam" id="PF01401">
    <property type="entry name" value="Peptidase_M2"/>
    <property type="match status" value="3"/>
</dbReference>
<evidence type="ECO:0000313" key="17">
    <source>
        <dbReference type="Proteomes" id="UP000728032"/>
    </source>
</evidence>
<evidence type="ECO:0000256" key="10">
    <source>
        <dbReference type="PIRSR" id="PIRSR601548-4"/>
    </source>
</evidence>
<evidence type="ECO:0000256" key="9">
    <source>
        <dbReference type="PIRSR" id="PIRSR601548-3"/>
    </source>
</evidence>
<feature type="glycosylation site" description="N-linked (GlcNAc...) asparagine; partial" evidence="6">
    <location>
        <position position="1188"/>
    </location>
</feature>
<dbReference type="GO" id="GO:0006508">
    <property type="term" value="P:proteolysis"/>
    <property type="evidence" value="ECO:0007669"/>
    <property type="project" value="UniProtKB-KW"/>
</dbReference>
<dbReference type="PRINTS" id="PR00791">
    <property type="entry name" value="PEPDIPTASEA"/>
</dbReference>
<protein>
    <recommendedName>
        <fullName evidence="13">Angiotensin-converting enzyme</fullName>
        <ecNumber evidence="13">3.4.-.-</ecNumber>
    </recommendedName>
</protein>
<evidence type="ECO:0000256" key="1">
    <source>
        <dbReference type="ARBA" id="ARBA00008139"/>
    </source>
</evidence>
<evidence type="ECO:0000256" key="14">
    <source>
        <dbReference type="SAM" id="MobiDB-lite"/>
    </source>
</evidence>
<comment type="caution">
    <text evidence="12">Lacks conserved residue(s) required for the propagation of feature annotation.</text>
</comment>